<keyword evidence="2 3" id="KW-0040">ANK repeat</keyword>
<dbReference type="PANTHER" id="PTHR24123:SF33">
    <property type="entry name" value="PROTEIN HOS4"/>
    <property type="match status" value="1"/>
</dbReference>
<dbReference type="PROSITE" id="PS50088">
    <property type="entry name" value="ANK_REPEAT"/>
    <property type="match status" value="6"/>
</dbReference>
<dbReference type="PROSITE" id="PS50297">
    <property type="entry name" value="ANK_REP_REGION"/>
    <property type="match status" value="5"/>
</dbReference>
<sequence>MADPISALGIASAIASLAPALKQVATLLSDFAKAEQTVADIKHDCDFTHSILEDIQEQLKSTVLPTLRIDSVDGNDSSPNSPGINTAILLQDSVSQLQLEISALLVELEGLQSLHGSKSKLGRLAANGQVVWKKSYLDTMHQKILSKIHMLQLVQSNLQSQSNSISLRRLQSQDNVGSILGEMFNLFHLKYSRDRHRRPSSTSGSSHSLPNYNAREMLVKAVRENEKREVEDLLSLNDPNFYLQEKNQLFPLHIAAQRGNLSMIELLLSHGAKVDCYTRDRKTPLMLALLKNHPVTALALIRHGANIARADDKGRTALHIAVKKNLLAVTKVLLTNGADPNAYDDSGNTPVMEAVYREDLEHQPSNTHVLRVLLDPTRPGIPADPTLGRTKDDYTPLHHAAEEGLLEELKVFQESAKLKGLRGWWSEWDSLKRQPLWFAAKRGHIKAVKLLIEYNADVNHRSKDPSYTTALWAMASSGSPDALLMKNGADPNKCDSKGNIPLHMACAKGDLRLGELLMENGADPCIPDNDGMQPIHHAAIWGHQTSIAHLLGHPGHKVDINCPDNGGMTPLIRAAEYGHEFLVNFLVKHKPHGADWKLKNHFGSDAFYIACARGHILCATYLLACGVDINMPSHNGNTPLHAAARMGHLETVRWLLRNGANREARLIVPSTGMDTGKTPAEVARASTKLENEKQREEIAAYIEGWTPAKGRAICWGVSETPEAG</sequence>
<dbReference type="InterPro" id="IPR036770">
    <property type="entry name" value="Ankyrin_rpt-contain_sf"/>
</dbReference>
<keyword evidence="5" id="KW-1185">Reference proteome</keyword>
<organism evidence="4 5">
    <name type="scientific">Bombardia bombarda</name>
    <dbReference type="NCBI Taxonomy" id="252184"/>
    <lineage>
        <taxon>Eukaryota</taxon>
        <taxon>Fungi</taxon>
        <taxon>Dikarya</taxon>
        <taxon>Ascomycota</taxon>
        <taxon>Pezizomycotina</taxon>
        <taxon>Sordariomycetes</taxon>
        <taxon>Sordariomycetidae</taxon>
        <taxon>Sordariales</taxon>
        <taxon>Lasiosphaeriaceae</taxon>
        <taxon>Bombardia</taxon>
    </lineage>
</organism>
<evidence type="ECO:0000256" key="3">
    <source>
        <dbReference type="PROSITE-ProRule" id="PRU00023"/>
    </source>
</evidence>
<evidence type="ECO:0000313" key="4">
    <source>
        <dbReference type="EMBL" id="KAK0624928.1"/>
    </source>
</evidence>
<reference evidence="4" key="1">
    <citation type="submission" date="2023-06" db="EMBL/GenBank/DDBJ databases">
        <title>Genome-scale phylogeny and comparative genomics of the fungal order Sordariales.</title>
        <authorList>
            <consortium name="Lawrence Berkeley National Laboratory"/>
            <person name="Hensen N."/>
            <person name="Bonometti L."/>
            <person name="Westerberg I."/>
            <person name="Brannstrom I.O."/>
            <person name="Guillou S."/>
            <person name="Cros-Aarteil S."/>
            <person name="Calhoun S."/>
            <person name="Haridas S."/>
            <person name="Kuo A."/>
            <person name="Mondo S."/>
            <person name="Pangilinan J."/>
            <person name="Riley R."/>
            <person name="LaButti K."/>
            <person name="Andreopoulos B."/>
            <person name="Lipzen A."/>
            <person name="Chen C."/>
            <person name="Yanf M."/>
            <person name="Daum C."/>
            <person name="Ng V."/>
            <person name="Clum A."/>
            <person name="Steindorff A."/>
            <person name="Ohm R."/>
            <person name="Martin F."/>
            <person name="Silar P."/>
            <person name="Natvig D."/>
            <person name="Lalanne C."/>
            <person name="Gautier V."/>
            <person name="Ament-velasquez S.L."/>
            <person name="Kruys A."/>
            <person name="Hutchinson M.I."/>
            <person name="Powell A.J."/>
            <person name="Barry K."/>
            <person name="Miller A.N."/>
            <person name="Grigoriev I.V."/>
            <person name="Debuchy R."/>
            <person name="Gladieux P."/>
            <person name="Thoren M.H."/>
            <person name="Johannesson H."/>
        </authorList>
    </citation>
    <scope>NUCLEOTIDE SEQUENCE</scope>
    <source>
        <strain evidence="4">SMH3391-2</strain>
    </source>
</reference>
<name>A0AA39X0B2_9PEZI</name>
<dbReference type="Pfam" id="PF00023">
    <property type="entry name" value="Ank"/>
    <property type="match status" value="1"/>
</dbReference>
<dbReference type="Proteomes" id="UP001174934">
    <property type="component" value="Unassembled WGS sequence"/>
</dbReference>
<evidence type="ECO:0000256" key="2">
    <source>
        <dbReference type="ARBA" id="ARBA00023043"/>
    </source>
</evidence>
<dbReference type="AlphaFoldDB" id="A0AA39X0B2"/>
<comment type="caution">
    <text evidence="4">The sequence shown here is derived from an EMBL/GenBank/DDBJ whole genome shotgun (WGS) entry which is preliminary data.</text>
</comment>
<feature type="repeat" description="ANK" evidence="3">
    <location>
        <begin position="313"/>
        <end position="345"/>
    </location>
</feature>
<dbReference type="InterPro" id="IPR002110">
    <property type="entry name" value="Ankyrin_rpt"/>
</dbReference>
<feature type="repeat" description="ANK" evidence="3">
    <location>
        <begin position="280"/>
        <end position="312"/>
    </location>
</feature>
<evidence type="ECO:0000313" key="5">
    <source>
        <dbReference type="Proteomes" id="UP001174934"/>
    </source>
</evidence>
<dbReference type="SMART" id="SM00248">
    <property type="entry name" value="ANK"/>
    <property type="match status" value="12"/>
</dbReference>
<feature type="repeat" description="ANK" evidence="3">
    <location>
        <begin position="247"/>
        <end position="279"/>
    </location>
</feature>
<feature type="repeat" description="ANK" evidence="3">
    <location>
        <begin position="431"/>
        <end position="463"/>
    </location>
</feature>
<dbReference type="SUPFAM" id="SSF48403">
    <property type="entry name" value="Ankyrin repeat"/>
    <property type="match status" value="2"/>
</dbReference>
<feature type="repeat" description="ANK" evidence="3">
    <location>
        <begin position="497"/>
        <end position="529"/>
    </location>
</feature>
<keyword evidence="1" id="KW-0677">Repeat</keyword>
<evidence type="ECO:0000256" key="1">
    <source>
        <dbReference type="ARBA" id="ARBA00022737"/>
    </source>
</evidence>
<dbReference type="PANTHER" id="PTHR24123">
    <property type="entry name" value="ANKYRIN REPEAT-CONTAINING"/>
    <property type="match status" value="1"/>
</dbReference>
<feature type="repeat" description="ANK" evidence="3">
    <location>
        <begin position="635"/>
        <end position="667"/>
    </location>
</feature>
<proteinExistence type="predicted"/>
<dbReference type="Gene3D" id="1.25.40.20">
    <property type="entry name" value="Ankyrin repeat-containing domain"/>
    <property type="match status" value="4"/>
</dbReference>
<dbReference type="EMBL" id="JAULSR010000003">
    <property type="protein sequence ID" value="KAK0624928.1"/>
    <property type="molecule type" value="Genomic_DNA"/>
</dbReference>
<dbReference type="Pfam" id="PF13637">
    <property type="entry name" value="Ank_4"/>
    <property type="match status" value="1"/>
</dbReference>
<gene>
    <name evidence="4" type="ORF">B0T17DRAFT_492469</name>
</gene>
<dbReference type="InterPro" id="IPR051165">
    <property type="entry name" value="Multifunctional_ANK_Repeat"/>
</dbReference>
<protein>
    <submittedName>
        <fullName evidence="4">Ankyrin repeat-containing domain protein</fullName>
    </submittedName>
</protein>
<dbReference type="Pfam" id="PF12796">
    <property type="entry name" value="Ank_2"/>
    <property type="match status" value="3"/>
</dbReference>
<accession>A0AA39X0B2</accession>